<evidence type="ECO:0000259" key="4">
    <source>
        <dbReference type="PROSITE" id="PS50850"/>
    </source>
</evidence>
<feature type="transmembrane region" description="Helical" evidence="3">
    <location>
        <begin position="91"/>
        <end position="124"/>
    </location>
</feature>
<feature type="transmembrane region" description="Helical" evidence="3">
    <location>
        <begin position="193"/>
        <end position="212"/>
    </location>
</feature>
<keyword evidence="6" id="KW-1185">Reference proteome</keyword>
<feature type="transmembrane region" description="Helical" evidence="3">
    <location>
        <begin position="343"/>
        <end position="365"/>
    </location>
</feature>
<dbReference type="OrthoDB" id="10027823at2759"/>
<dbReference type="SUPFAM" id="SSF103473">
    <property type="entry name" value="MFS general substrate transporter"/>
    <property type="match status" value="1"/>
</dbReference>
<dbReference type="EMBL" id="NAJO01000052">
    <property type="protein sequence ID" value="OQN97602.1"/>
    <property type="molecule type" value="Genomic_DNA"/>
</dbReference>
<comment type="subcellular location">
    <subcellularLocation>
        <location evidence="1">Membrane</location>
        <topology evidence="1">Multi-pass membrane protein</topology>
    </subcellularLocation>
</comment>
<evidence type="ECO:0000256" key="3">
    <source>
        <dbReference type="SAM" id="Phobius"/>
    </source>
</evidence>
<gene>
    <name evidence="5" type="ORF">B0A48_16466</name>
</gene>
<reference evidence="6" key="1">
    <citation type="submission" date="2017-03" db="EMBL/GenBank/DDBJ databases">
        <title>Genomes of endolithic fungi from Antarctica.</title>
        <authorList>
            <person name="Coleine C."/>
            <person name="Masonjones S."/>
            <person name="Stajich J.E."/>
        </authorList>
    </citation>
    <scope>NUCLEOTIDE SEQUENCE [LARGE SCALE GENOMIC DNA]</scope>
    <source>
        <strain evidence="6">CCFEE 5527</strain>
    </source>
</reference>
<dbReference type="FunCoup" id="A0A1V8SEL7">
    <property type="interactions" value="225"/>
</dbReference>
<comment type="caution">
    <text evidence="5">The sequence shown here is derived from an EMBL/GenBank/DDBJ whole genome shotgun (WGS) entry which is preliminary data.</text>
</comment>
<dbReference type="Pfam" id="PF07690">
    <property type="entry name" value="MFS_1"/>
    <property type="match status" value="2"/>
</dbReference>
<dbReference type="AlphaFoldDB" id="A0A1V8SEL7"/>
<accession>A0A1V8SEL7</accession>
<proteinExistence type="predicted"/>
<feature type="region of interest" description="Disordered" evidence="2">
    <location>
        <begin position="232"/>
        <end position="252"/>
    </location>
</feature>
<dbReference type="STRING" id="1507870.A0A1V8SEL7"/>
<feature type="region of interest" description="Disordered" evidence="2">
    <location>
        <begin position="451"/>
        <end position="499"/>
    </location>
</feature>
<keyword evidence="3" id="KW-0472">Membrane</keyword>
<name>A0A1V8SEL7_9PEZI</name>
<dbReference type="GO" id="GO:0022857">
    <property type="term" value="F:transmembrane transporter activity"/>
    <property type="evidence" value="ECO:0007669"/>
    <property type="project" value="InterPro"/>
</dbReference>
<feature type="compositionally biased region" description="Low complexity" evidence="2">
    <location>
        <begin position="237"/>
        <end position="252"/>
    </location>
</feature>
<dbReference type="PANTHER" id="PTHR23520">
    <property type="entry name" value="TRANSPORTER, PUTATIVE (AFU_ORTHOLOGUE AFUA_3G04000)-RELATED"/>
    <property type="match status" value="1"/>
</dbReference>
<dbReference type="Proteomes" id="UP000192596">
    <property type="component" value="Unassembled WGS sequence"/>
</dbReference>
<keyword evidence="3" id="KW-0812">Transmembrane</keyword>
<evidence type="ECO:0000256" key="1">
    <source>
        <dbReference type="ARBA" id="ARBA00004141"/>
    </source>
</evidence>
<dbReference type="InterPro" id="IPR011701">
    <property type="entry name" value="MFS"/>
</dbReference>
<protein>
    <recommendedName>
        <fullName evidence="4">Major facilitator superfamily (MFS) profile domain-containing protein</fullName>
    </recommendedName>
</protein>
<dbReference type="InParanoid" id="A0A1V8SEL7"/>
<sequence length="499" mass="53023">MAQKSLWRRAQDELGLTTLLNSHRDVHLLLLTRCIRMFAYGSSTLILAIYFAALGHSDTKIGLFMTLTLVGDVAISLLLTLVADKLGRRKILVAGGLLMAFSGVVFAMFSNYWILLAAAVVGVISPSGNEIGPFRAVEESTLAHLTDAKTRSDVFAFYVVVGTLGAAAGSLTCGWLTQALISAGWAEVGAYRVVFWVYAIAGLTKAGITLLLSSACEAPKLAAESARPREEQQAFLPTQPTTPATSPPKKSTSLLAQISPSSRHILLKLCGLFFFDSLASGMVPSSLIAFYMERKFALPQGKLGTVIAIAGIMSSIGNIFASAIAKRIGLVRTMVFTHLPSAILLALVPLPPSVIVTVIILIARASLASMDQAPRSAFLSAVVLPTERTAVMGIVNTVKTMSQSSGPLLTGSLAQSGNFWIGFVVAGMLKAGYDVGMLTMFVGMKLEGDKSKGGGLEQEQHELGEASQAHEARVSFDELSSDEDMDDRRSPAASLKPRP</sequence>
<feature type="compositionally biased region" description="Basic and acidic residues" evidence="2">
    <location>
        <begin position="451"/>
        <end position="476"/>
    </location>
</feature>
<evidence type="ECO:0000313" key="5">
    <source>
        <dbReference type="EMBL" id="OQN97602.1"/>
    </source>
</evidence>
<feature type="transmembrane region" description="Helical" evidence="3">
    <location>
        <begin position="265"/>
        <end position="291"/>
    </location>
</feature>
<organism evidence="5 6">
    <name type="scientific">Cryoendolithus antarcticus</name>
    <dbReference type="NCBI Taxonomy" id="1507870"/>
    <lineage>
        <taxon>Eukaryota</taxon>
        <taxon>Fungi</taxon>
        <taxon>Dikarya</taxon>
        <taxon>Ascomycota</taxon>
        <taxon>Pezizomycotina</taxon>
        <taxon>Dothideomycetes</taxon>
        <taxon>Dothideomycetidae</taxon>
        <taxon>Cladosporiales</taxon>
        <taxon>Cladosporiaceae</taxon>
        <taxon>Cryoendolithus</taxon>
    </lineage>
</organism>
<dbReference type="InterPro" id="IPR020846">
    <property type="entry name" value="MFS_dom"/>
</dbReference>
<feature type="transmembrane region" description="Helical" evidence="3">
    <location>
        <begin position="155"/>
        <end position="181"/>
    </location>
</feature>
<dbReference type="InterPro" id="IPR036259">
    <property type="entry name" value="MFS_trans_sf"/>
</dbReference>
<evidence type="ECO:0000313" key="6">
    <source>
        <dbReference type="Proteomes" id="UP000192596"/>
    </source>
</evidence>
<dbReference type="GO" id="GO:0000329">
    <property type="term" value="C:fungal-type vacuole membrane"/>
    <property type="evidence" value="ECO:0007669"/>
    <property type="project" value="TreeGrafter"/>
</dbReference>
<feature type="transmembrane region" description="Helical" evidence="3">
    <location>
        <begin position="303"/>
        <end position="323"/>
    </location>
</feature>
<dbReference type="PROSITE" id="PS50850">
    <property type="entry name" value="MFS"/>
    <property type="match status" value="1"/>
</dbReference>
<dbReference type="PANTHER" id="PTHR23520:SF5">
    <property type="entry name" value="TRANSPORTER, PUTATIVE (AFU_ORTHOLOGUE AFUA_3G04000)-RELATED"/>
    <property type="match status" value="1"/>
</dbReference>
<dbReference type="Gene3D" id="1.20.1250.20">
    <property type="entry name" value="MFS general substrate transporter like domains"/>
    <property type="match status" value="1"/>
</dbReference>
<feature type="transmembrane region" description="Helical" evidence="3">
    <location>
        <begin position="61"/>
        <end position="79"/>
    </location>
</feature>
<feature type="transmembrane region" description="Helical" evidence="3">
    <location>
        <begin position="37"/>
        <end position="55"/>
    </location>
</feature>
<evidence type="ECO:0000256" key="2">
    <source>
        <dbReference type="SAM" id="MobiDB-lite"/>
    </source>
</evidence>
<feature type="domain" description="Major facilitator superfamily (MFS) profile" evidence="4">
    <location>
        <begin position="25"/>
        <end position="445"/>
    </location>
</feature>
<keyword evidence="3" id="KW-1133">Transmembrane helix</keyword>